<proteinExistence type="predicted"/>
<keyword evidence="2" id="KW-1185">Reference proteome</keyword>
<accession>A0ABY7G3Z7</accession>
<dbReference type="EMBL" id="CP111026">
    <property type="protein sequence ID" value="WAR28104.1"/>
    <property type="molecule type" value="Genomic_DNA"/>
</dbReference>
<dbReference type="Proteomes" id="UP001164746">
    <property type="component" value="Chromosome 15"/>
</dbReference>
<protein>
    <submittedName>
        <fullName evidence="1">Uncharacterized protein</fullName>
    </submittedName>
</protein>
<gene>
    <name evidence="1" type="ORF">MAR_013808</name>
</gene>
<evidence type="ECO:0000313" key="1">
    <source>
        <dbReference type="EMBL" id="WAR28104.1"/>
    </source>
</evidence>
<organism evidence="1 2">
    <name type="scientific">Mya arenaria</name>
    <name type="common">Soft-shell clam</name>
    <dbReference type="NCBI Taxonomy" id="6604"/>
    <lineage>
        <taxon>Eukaryota</taxon>
        <taxon>Metazoa</taxon>
        <taxon>Spiralia</taxon>
        <taxon>Lophotrochozoa</taxon>
        <taxon>Mollusca</taxon>
        <taxon>Bivalvia</taxon>
        <taxon>Autobranchia</taxon>
        <taxon>Heteroconchia</taxon>
        <taxon>Euheterodonta</taxon>
        <taxon>Imparidentia</taxon>
        <taxon>Neoheterodontei</taxon>
        <taxon>Myida</taxon>
        <taxon>Myoidea</taxon>
        <taxon>Myidae</taxon>
        <taxon>Mya</taxon>
    </lineage>
</organism>
<reference evidence="1" key="1">
    <citation type="submission" date="2022-11" db="EMBL/GenBank/DDBJ databases">
        <title>Centuries of genome instability and evolution in soft-shell clam transmissible cancer (bioRxiv).</title>
        <authorList>
            <person name="Hart S.F.M."/>
            <person name="Yonemitsu M.A."/>
            <person name="Giersch R.M."/>
            <person name="Beal B.F."/>
            <person name="Arriagada G."/>
            <person name="Davis B.W."/>
            <person name="Ostrander E.A."/>
            <person name="Goff S.P."/>
            <person name="Metzger M.J."/>
        </authorList>
    </citation>
    <scope>NUCLEOTIDE SEQUENCE</scope>
    <source>
        <strain evidence="1">MELC-2E11</strain>
        <tissue evidence="1">Siphon/mantle</tissue>
    </source>
</reference>
<sequence>MERRLCLLHSGESECLQGRLWGPSDVHDAGRALPGGRGLVWLHQLR</sequence>
<name>A0ABY7G3Z7_MYAAR</name>
<evidence type="ECO:0000313" key="2">
    <source>
        <dbReference type="Proteomes" id="UP001164746"/>
    </source>
</evidence>